<gene>
    <name evidence="6" type="ORF">HYALB_00001242</name>
</gene>
<dbReference type="PANTHER" id="PTHR42978:SF2">
    <property type="entry name" value="102 KBASES UNSTABLE REGION: FROM 1 TO 119443"/>
    <property type="match status" value="1"/>
</dbReference>
<evidence type="ECO:0000256" key="2">
    <source>
        <dbReference type="ARBA" id="ARBA00007749"/>
    </source>
</evidence>
<proteinExistence type="inferred from homology"/>
<evidence type="ECO:0000256" key="1">
    <source>
        <dbReference type="ARBA" id="ARBA00001947"/>
    </source>
</evidence>
<organism evidence="6 7">
    <name type="scientific">Hymenoscyphus albidus</name>
    <dbReference type="NCBI Taxonomy" id="595503"/>
    <lineage>
        <taxon>Eukaryota</taxon>
        <taxon>Fungi</taxon>
        <taxon>Dikarya</taxon>
        <taxon>Ascomycota</taxon>
        <taxon>Pezizomycotina</taxon>
        <taxon>Leotiomycetes</taxon>
        <taxon>Helotiales</taxon>
        <taxon>Helotiaceae</taxon>
        <taxon>Hymenoscyphus</taxon>
    </lineage>
</organism>
<dbReference type="SUPFAM" id="SSF56281">
    <property type="entry name" value="Metallo-hydrolase/oxidoreductase"/>
    <property type="match status" value="1"/>
</dbReference>
<dbReference type="GO" id="GO:0016787">
    <property type="term" value="F:hydrolase activity"/>
    <property type="evidence" value="ECO:0007669"/>
    <property type="project" value="UniProtKB-KW"/>
</dbReference>
<evidence type="ECO:0000313" key="7">
    <source>
        <dbReference type="Proteomes" id="UP000701801"/>
    </source>
</evidence>
<dbReference type="Proteomes" id="UP000701801">
    <property type="component" value="Unassembled WGS sequence"/>
</dbReference>
<dbReference type="InterPro" id="IPR051013">
    <property type="entry name" value="MBL_superfamily_lactonases"/>
</dbReference>
<dbReference type="Gene3D" id="3.60.15.10">
    <property type="entry name" value="Ribonuclease Z/Hydroxyacylglutathione hydrolase-like"/>
    <property type="match status" value="2"/>
</dbReference>
<comment type="cofactor">
    <cofactor evidence="1">
        <name>Zn(2+)</name>
        <dbReference type="ChEBI" id="CHEBI:29105"/>
    </cofactor>
</comment>
<dbReference type="EMBL" id="CAJVRM010000057">
    <property type="protein sequence ID" value="CAG8972823.1"/>
    <property type="molecule type" value="Genomic_DNA"/>
</dbReference>
<dbReference type="OrthoDB" id="10250730at2759"/>
<dbReference type="InterPro" id="IPR036866">
    <property type="entry name" value="RibonucZ/Hydroxyglut_hydro"/>
</dbReference>
<evidence type="ECO:0000256" key="4">
    <source>
        <dbReference type="ARBA" id="ARBA00022801"/>
    </source>
</evidence>
<keyword evidence="3" id="KW-0479">Metal-binding</keyword>
<keyword evidence="4" id="KW-0378">Hydrolase</keyword>
<protein>
    <submittedName>
        <fullName evidence="6">Uncharacterized protein</fullName>
    </submittedName>
</protein>
<comment type="caution">
    <text evidence="6">The sequence shown here is derived from an EMBL/GenBank/DDBJ whole genome shotgun (WGS) entry which is preliminary data.</text>
</comment>
<dbReference type="AlphaFoldDB" id="A0A9N9PRT6"/>
<reference evidence="6" key="1">
    <citation type="submission" date="2021-07" db="EMBL/GenBank/DDBJ databases">
        <authorList>
            <person name="Durling M."/>
        </authorList>
    </citation>
    <scope>NUCLEOTIDE SEQUENCE</scope>
</reference>
<keyword evidence="5" id="KW-0862">Zinc</keyword>
<keyword evidence="7" id="KW-1185">Reference proteome</keyword>
<name>A0A9N9PRT6_9HELO</name>
<dbReference type="PANTHER" id="PTHR42978">
    <property type="entry name" value="QUORUM-QUENCHING LACTONASE YTNP-RELATED-RELATED"/>
    <property type="match status" value="1"/>
</dbReference>
<evidence type="ECO:0000256" key="5">
    <source>
        <dbReference type="ARBA" id="ARBA00022833"/>
    </source>
</evidence>
<dbReference type="GO" id="GO:0046872">
    <property type="term" value="F:metal ion binding"/>
    <property type="evidence" value="ECO:0007669"/>
    <property type="project" value="UniProtKB-KW"/>
</dbReference>
<accession>A0A9N9PRT6</accession>
<sequence length="326" mass="36314">MAAIQNAIAAGAVPSHVSNVCPEGTKVYLLEVGWLESDEAWVVTGGNGSLKSTEGEVFANKRRELPMYCVLIDHPLEGLILWETGCGMNYPETPGGMDIFVRVRYEPKHDLTAAIAATGNKIEDVKKMQVLMTLLRNLADYLQVSLAICIWTMLVSRLQSILKPVTRTDASLGGLDRFIGRKDVEIWVHDVELRSAFWSVATGADEGVYLKDYLDLSLNWKTFDERTIDFCQGITLHHLPGHTEGLVGMQLNLLNSGTFFFISDHCHVIENVNKKFRNLRSKLTRTAVARWNSPGMARTKSSRMVSIYTTFEAIAINHKGPRNSGT</sequence>
<comment type="similarity">
    <text evidence="2">Belongs to the metallo-beta-lactamase superfamily.</text>
</comment>
<evidence type="ECO:0000256" key="3">
    <source>
        <dbReference type="ARBA" id="ARBA00022723"/>
    </source>
</evidence>
<evidence type="ECO:0000313" key="6">
    <source>
        <dbReference type="EMBL" id="CAG8972823.1"/>
    </source>
</evidence>